<dbReference type="InterPro" id="IPR016098">
    <property type="entry name" value="CAP/MinC_C"/>
</dbReference>
<sequence>MGFLKLPQWIQRAVEFLHLKSKQKEKRGQPEPACTSTQKIEKPIPEVPPPPPKYNAADFLFSKLVKQDVVKPPGSIPEGMPFNIEDCEDCSIHLFDRTAQVTIDACHRCFIFIAPCEGSVFIRDCRDCTVVVASQQFRLRDGHSLRISLYCATQPVIETSFGIRFSCFRYSYPRLRDQFRQAKLPLLRNEWSNVYDFNDSTGKNWSLEAPLEAEDYPRLPVDVQETVQVDVTHAGIVPLALGRPSRRSDEENRTMISFAPEDVTLHILWKLQDQVSITRIKERTYSAGDVNLLFGHVGDDRIKTVAGQKGNVCGPLGHEVLLQKKKARDGHGRMGLADARKLVSLDQCFVIEFECKALESVWALIGESMQDTSCVYISRDRETTVKDKEVFFGGQ</sequence>
<keyword evidence="2 3" id="KW-0547">Nucleotide-binding</keyword>
<dbReference type="PANTHER" id="PTHR15440">
    <property type="entry name" value="XRP2 PROTEIN"/>
    <property type="match status" value="1"/>
</dbReference>
<dbReference type="GO" id="GO:0005929">
    <property type="term" value="C:cilium"/>
    <property type="evidence" value="ECO:0007669"/>
    <property type="project" value="TreeGrafter"/>
</dbReference>
<evidence type="ECO:0000256" key="1">
    <source>
        <dbReference type="ARBA" id="ARBA00008848"/>
    </source>
</evidence>
<dbReference type="Pfam" id="PF07986">
    <property type="entry name" value="TBCC"/>
    <property type="match status" value="1"/>
</dbReference>
<name>A0A0L0HI83_SPIPD</name>
<dbReference type="EMBL" id="KQ257456">
    <property type="protein sequence ID" value="KND00544.1"/>
    <property type="molecule type" value="Genomic_DNA"/>
</dbReference>
<feature type="binding site" evidence="3">
    <location>
        <begin position="118"/>
        <end position="119"/>
    </location>
    <ligand>
        <name>GTP</name>
        <dbReference type="ChEBI" id="CHEBI:37565"/>
    </ligand>
</feature>
<proteinExistence type="inferred from homology"/>
<feature type="region of interest" description="Disordered" evidence="4">
    <location>
        <begin position="21"/>
        <end position="48"/>
    </location>
</feature>
<dbReference type="InterPro" id="IPR006599">
    <property type="entry name" value="CARP_motif"/>
</dbReference>
<dbReference type="InterPro" id="IPR012945">
    <property type="entry name" value="Tubulin-bd_cofactor_C_dom"/>
</dbReference>
<dbReference type="VEuPathDB" id="FungiDB:SPPG_04852"/>
<dbReference type="GeneID" id="27688280"/>
<dbReference type="Gene3D" id="2.160.20.70">
    <property type="match status" value="1"/>
</dbReference>
<dbReference type="PANTHER" id="PTHR15440:SF0">
    <property type="entry name" value="PROTEIN XRP2"/>
    <property type="match status" value="1"/>
</dbReference>
<evidence type="ECO:0000259" key="5">
    <source>
        <dbReference type="PROSITE" id="PS51329"/>
    </source>
</evidence>
<dbReference type="GO" id="GO:0005096">
    <property type="term" value="F:GTPase activator activity"/>
    <property type="evidence" value="ECO:0007669"/>
    <property type="project" value="InterPro"/>
</dbReference>
<dbReference type="AlphaFoldDB" id="A0A0L0HI83"/>
<keyword evidence="7" id="KW-1185">Reference proteome</keyword>
<reference evidence="6 7" key="1">
    <citation type="submission" date="2009-08" db="EMBL/GenBank/DDBJ databases">
        <title>The Genome Sequence of Spizellomyces punctatus strain DAOM BR117.</title>
        <authorList>
            <consortium name="The Broad Institute Genome Sequencing Platform"/>
            <person name="Russ C."/>
            <person name="Cuomo C."/>
            <person name="Shea T."/>
            <person name="Young S.K."/>
            <person name="Zeng Q."/>
            <person name="Koehrsen M."/>
            <person name="Haas B."/>
            <person name="Borodovsky M."/>
            <person name="Guigo R."/>
            <person name="Alvarado L."/>
            <person name="Berlin A."/>
            <person name="Bochicchio J."/>
            <person name="Borenstein D."/>
            <person name="Chapman S."/>
            <person name="Chen Z."/>
            <person name="Engels R."/>
            <person name="Freedman E."/>
            <person name="Gellesch M."/>
            <person name="Goldberg J."/>
            <person name="Griggs A."/>
            <person name="Gujja S."/>
            <person name="Heiman D."/>
            <person name="Hepburn T."/>
            <person name="Howarth C."/>
            <person name="Jen D."/>
            <person name="Larson L."/>
            <person name="Lewis B."/>
            <person name="Mehta T."/>
            <person name="Park D."/>
            <person name="Pearson M."/>
            <person name="Roberts A."/>
            <person name="Saif S."/>
            <person name="Shenoy N."/>
            <person name="Sisk P."/>
            <person name="Stolte C."/>
            <person name="Sykes S."/>
            <person name="Thomson T."/>
            <person name="Walk T."/>
            <person name="White J."/>
            <person name="Yandava C."/>
            <person name="Burger G."/>
            <person name="Gray M.W."/>
            <person name="Holland P.W.H."/>
            <person name="King N."/>
            <person name="Lang F.B.F."/>
            <person name="Roger A.J."/>
            <person name="Ruiz-Trillo I."/>
            <person name="Lander E."/>
            <person name="Nusbaum C."/>
        </authorList>
    </citation>
    <scope>NUCLEOTIDE SEQUENCE [LARGE SCALE GENOMIC DNA]</scope>
    <source>
        <strain evidence="6 7">DAOM BR117</strain>
    </source>
</reference>
<evidence type="ECO:0000313" key="6">
    <source>
        <dbReference type="EMBL" id="KND00544.1"/>
    </source>
</evidence>
<dbReference type="Proteomes" id="UP000053201">
    <property type="component" value="Unassembled WGS sequence"/>
</dbReference>
<dbReference type="GO" id="GO:1990075">
    <property type="term" value="C:periciliary membrane compartment"/>
    <property type="evidence" value="ECO:0007669"/>
    <property type="project" value="TreeGrafter"/>
</dbReference>
<organism evidence="6 7">
    <name type="scientific">Spizellomyces punctatus (strain DAOM BR117)</name>
    <dbReference type="NCBI Taxonomy" id="645134"/>
    <lineage>
        <taxon>Eukaryota</taxon>
        <taxon>Fungi</taxon>
        <taxon>Fungi incertae sedis</taxon>
        <taxon>Chytridiomycota</taxon>
        <taxon>Chytridiomycota incertae sedis</taxon>
        <taxon>Chytridiomycetes</taxon>
        <taxon>Spizellomycetales</taxon>
        <taxon>Spizellomycetaceae</taxon>
        <taxon>Spizellomyces</taxon>
    </lineage>
</organism>
<evidence type="ECO:0000256" key="2">
    <source>
        <dbReference type="ARBA" id="ARBA00022741"/>
    </source>
</evidence>
<dbReference type="OrthoDB" id="194775at2759"/>
<dbReference type="RefSeq" id="XP_016608583.1">
    <property type="nucleotide sequence ID" value="XM_016753090.1"/>
</dbReference>
<feature type="binding site" evidence="3">
    <location>
        <begin position="135"/>
        <end position="138"/>
    </location>
    <ligand>
        <name>GTP</name>
        <dbReference type="ChEBI" id="CHEBI:37565"/>
    </ligand>
</feature>
<dbReference type="InterPro" id="IPR017901">
    <property type="entry name" value="C-CAP_CF_C-like"/>
</dbReference>
<dbReference type="InterPro" id="IPR039093">
    <property type="entry name" value="XRP2"/>
</dbReference>
<dbReference type="STRING" id="645134.A0A0L0HI83"/>
<dbReference type="eggNOG" id="KOG2512">
    <property type="taxonomic scope" value="Eukaryota"/>
</dbReference>
<evidence type="ECO:0000256" key="4">
    <source>
        <dbReference type="SAM" id="MobiDB-lite"/>
    </source>
</evidence>
<dbReference type="GO" id="GO:0006892">
    <property type="term" value="P:post-Golgi vesicle-mediated transport"/>
    <property type="evidence" value="ECO:0007669"/>
    <property type="project" value="TreeGrafter"/>
</dbReference>
<accession>A0A0L0HI83</accession>
<feature type="domain" description="C-CAP/cofactor C-like" evidence="5">
    <location>
        <begin position="51"/>
        <end position="199"/>
    </location>
</feature>
<gene>
    <name evidence="6" type="ORF">SPPG_04852</name>
</gene>
<evidence type="ECO:0000313" key="7">
    <source>
        <dbReference type="Proteomes" id="UP000053201"/>
    </source>
</evidence>
<dbReference type="PROSITE" id="PS51329">
    <property type="entry name" value="C_CAP_COFACTOR_C"/>
    <property type="match status" value="1"/>
</dbReference>
<protein>
    <recommendedName>
        <fullName evidence="5">C-CAP/cofactor C-like domain-containing protein</fullName>
    </recommendedName>
</protein>
<dbReference type="SMART" id="SM00673">
    <property type="entry name" value="CARP"/>
    <property type="match status" value="2"/>
</dbReference>
<evidence type="ECO:0000256" key="3">
    <source>
        <dbReference type="PIRSR" id="PIRSR037947-1"/>
    </source>
</evidence>
<keyword evidence="3" id="KW-0342">GTP-binding</keyword>
<dbReference type="InParanoid" id="A0A0L0HI83"/>
<dbReference type="GO" id="GO:0005525">
    <property type="term" value="F:GTP binding"/>
    <property type="evidence" value="ECO:0007669"/>
    <property type="project" value="UniProtKB-KW"/>
</dbReference>
<comment type="similarity">
    <text evidence="1">Belongs to the TBCC family.</text>
</comment>